<proteinExistence type="inferred from homology"/>
<evidence type="ECO:0000256" key="3">
    <source>
        <dbReference type="HAMAP-Rule" id="MF_01487"/>
    </source>
</evidence>
<dbReference type="EC" id="5.6.2.3" evidence="3"/>
<dbReference type="CDD" id="cd18809">
    <property type="entry name" value="SF1_C_RecD"/>
    <property type="match status" value="1"/>
</dbReference>
<dbReference type="EMBL" id="CP089977">
    <property type="protein sequence ID" value="UXZ04987.1"/>
    <property type="molecule type" value="Genomic_DNA"/>
</dbReference>
<keyword evidence="3" id="KW-0227">DNA damage</keyword>
<dbReference type="CDD" id="cd17933">
    <property type="entry name" value="DEXSc_RecD-like"/>
    <property type="match status" value="1"/>
</dbReference>
<comment type="function">
    <text evidence="3">A helicase/nuclease that prepares dsDNA breaks (DSB) for recombinational DNA repair. Binds to DSBs and unwinds DNA via a highly rapid and processive ATP-dependent bidirectional helicase activity. Unwinds dsDNA until it encounters a Chi (crossover hotspot instigator) sequence from the 3' direction. Cuts ssDNA a few nucleotides 3' to the Chi site. The properties and activities of the enzyme are changed at Chi. The Chi-altered holoenzyme produces a long 3'-ssDNA overhang and facilitates RecA-binding to the ssDNA for homologous DNA recombination and repair. Holoenzyme degrades any linearized DNA that is unable to undergo homologous recombination. In the holoenzyme this subunit has ssDNA-dependent ATPase and 5'-3' helicase activity. When added to pre-assembled RecBC greatly stimulates nuclease activity and augments holoenzyme processivity. Negatively regulates the RecA-loading ability of RecBCD.</text>
</comment>
<evidence type="ECO:0000256" key="2">
    <source>
        <dbReference type="ARBA" id="ARBA00022840"/>
    </source>
</evidence>
<gene>
    <name evidence="3 5" type="primary">recD</name>
    <name evidence="5" type="ORF">LU297_00595</name>
</gene>
<keyword evidence="3" id="KW-0413">Isomerase</keyword>
<dbReference type="InterPro" id="IPR027785">
    <property type="entry name" value="UvrD-like_helicase_C"/>
</dbReference>
<keyword evidence="3" id="KW-0234">DNA repair</keyword>
<dbReference type="Pfam" id="PF13538">
    <property type="entry name" value="UvrD_C_2"/>
    <property type="match status" value="1"/>
</dbReference>
<comment type="similarity">
    <text evidence="3">Belongs to the RecD family.</text>
</comment>
<dbReference type="InterPro" id="IPR027417">
    <property type="entry name" value="P-loop_NTPase"/>
</dbReference>
<dbReference type="SUPFAM" id="SSF52540">
    <property type="entry name" value="P-loop containing nucleoside triphosphate hydrolases"/>
    <property type="match status" value="2"/>
</dbReference>
<organism evidence="5 6">
    <name type="scientific">Moraxella nasicaprae</name>
    <dbReference type="NCBI Taxonomy" id="2904122"/>
    <lineage>
        <taxon>Bacteria</taxon>
        <taxon>Pseudomonadati</taxon>
        <taxon>Pseudomonadota</taxon>
        <taxon>Gammaproteobacteria</taxon>
        <taxon>Moraxellales</taxon>
        <taxon>Moraxellaceae</taxon>
        <taxon>Moraxella</taxon>
    </lineage>
</organism>
<keyword evidence="1 3" id="KW-0547">Nucleotide-binding</keyword>
<comment type="miscellaneous">
    <text evidence="3">In the RecBCD complex, RecB has a slow 3'-5' helicase, an exonuclease activity and loads RecA onto ssDNA, RecD has a fast 5'-3' helicase activity, while RecC stimulates the ATPase and processivity of the RecB helicase and contributes to recognition of the Chi site.</text>
</comment>
<dbReference type="HAMAP" id="MF_01487">
    <property type="entry name" value="RecD"/>
    <property type="match status" value="1"/>
</dbReference>
<name>A0ABY6F4G2_9GAMM</name>
<evidence type="ECO:0000313" key="5">
    <source>
        <dbReference type="EMBL" id="UXZ04987.1"/>
    </source>
</evidence>
<evidence type="ECO:0000256" key="1">
    <source>
        <dbReference type="ARBA" id="ARBA00022741"/>
    </source>
</evidence>
<comment type="catalytic activity">
    <reaction evidence="3">
        <text>ATP + H2O = ADP + phosphate + H(+)</text>
        <dbReference type="Rhea" id="RHEA:13065"/>
        <dbReference type="ChEBI" id="CHEBI:15377"/>
        <dbReference type="ChEBI" id="CHEBI:15378"/>
        <dbReference type="ChEBI" id="CHEBI:30616"/>
        <dbReference type="ChEBI" id="CHEBI:43474"/>
        <dbReference type="ChEBI" id="CHEBI:456216"/>
        <dbReference type="EC" id="5.6.2.3"/>
    </reaction>
</comment>
<protein>
    <recommendedName>
        <fullName evidence="3">RecBCD enzyme subunit RecD</fullName>
        <ecNumber evidence="3">5.6.2.3</ecNumber>
    </recommendedName>
    <alternativeName>
        <fullName evidence="3">DNA 5'-3' helicase subunit RecD</fullName>
    </alternativeName>
    <alternativeName>
        <fullName evidence="3">Exonuclease V subunit RecD</fullName>
        <shortName evidence="3">ExoV subunit RecD</shortName>
    </alternativeName>
    <alternativeName>
        <fullName evidence="3">Helicase/nuclease RecBCD subunit RecD</fullName>
    </alternativeName>
</protein>
<dbReference type="InterPro" id="IPR006344">
    <property type="entry name" value="RecD"/>
</dbReference>
<comment type="subunit">
    <text evidence="3">Heterotrimer of RecB, RecC and RecD. All subunits contribute to DNA-binding.</text>
</comment>
<dbReference type="NCBIfam" id="TIGR01447">
    <property type="entry name" value="recD"/>
    <property type="match status" value="1"/>
</dbReference>
<evidence type="ECO:0000259" key="4">
    <source>
        <dbReference type="Pfam" id="PF13538"/>
    </source>
</evidence>
<dbReference type="InterPro" id="IPR050534">
    <property type="entry name" value="Coronavir_polyprotein_1ab"/>
</dbReference>
<dbReference type="Proteomes" id="UP001063782">
    <property type="component" value="Chromosome"/>
</dbReference>
<sequence length="683" mass="76562">MNHIQTATSRYLIQRLQQNAQWYEQKSALNQAFCVSKKDASLFEFLFILLNQHLQEGHTVLAMTDKLVGDERFLAVMPAWQTALFSPAMSILGDFLPNPPDFMVLFEQMQQLLHRQVDNAVLADWSQEALRQYRSLLLSIDGNIRQVDKEQLLHLFLMMFRVYYLLNTCNNKQDFLDILQKNLWFAQENYHDLPSKLHINPPIIYGVRDKGVYLWLNRAYQAEQGLLSHIWRISSGQVMDFAIDGLPDFMNTAQKQAVALVSKQPFALIIGGPGTGKTFTVAQIVLSMYRQFKDNENTKGFRLVLSAPTGKAAQRMSESLQQALDKAGVQIALPKPKTIHRLLGIGNDGVPRHHQHNPLPDDMIIIDEASMLGVELAHQLLSAVKTGARLVLLGDANQLAAVDAGAVLADLCKMPSLQQHLVALQESRRFGADSGVGRLAALVHEESTNPYHAVMALTQDYADVRCHALGDIDVYETLAQGYQMYFEQTAACRWRFAKLSTAAQLSVVQSLMATLSNYRILCASHQGRYGDETINQHLVKRHKAIIKALPSASAWYHGRVVMITKNRYDLGLYNGDVGICLYGASGLVVYFEGDEERAVSVDLLDGQVVIDAYAITVHKSQGSEWRQVAIVFDEQNHRLLSKELIYTAITRAKSQVDIYSTPDAINLAIATPTIRQTGLEKLV</sequence>
<keyword evidence="6" id="KW-1185">Reference proteome</keyword>
<feature type="binding site" evidence="3">
    <location>
        <begin position="271"/>
        <end position="278"/>
    </location>
    <ligand>
        <name>ATP</name>
        <dbReference type="ChEBI" id="CHEBI:30616"/>
    </ligand>
</feature>
<dbReference type="PANTHER" id="PTHR43788:SF6">
    <property type="entry name" value="DNA HELICASE B"/>
    <property type="match status" value="1"/>
</dbReference>
<dbReference type="PANTHER" id="PTHR43788">
    <property type="entry name" value="DNA2/NAM7 HELICASE FAMILY MEMBER"/>
    <property type="match status" value="1"/>
</dbReference>
<dbReference type="RefSeq" id="WP_263076488.1">
    <property type="nucleotide sequence ID" value="NZ_CP089977.1"/>
</dbReference>
<keyword evidence="3 5" id="KW-0378">Hydrolase</keyword>
<keyword evidence="2 3" id="KW-0067">ATP-binding</keyword>
<keyword evidence="3" id="KW-0238">DNA-binding</keyword>
<evidence type="ECO:0000313" key="6">
    <source>
        <dbReference type="Proteomes" id="UP001063782"/>
    </source>
</evidence>
<accession>A0ABY6F4G2</accession>
<dbReference type="Gene3D" id="3.40.50.300">
    <property type="entry name" value="P-loop containing nucleotide triphosphate hydrolases"/>
    <property type="match status" value="3"/>
</dbReference>
<keyword evidence="3" id="KW-0540">Nuclease</keyword>
<keyword evidence="3" id="KW-0347">Helicase</keyword>
<keyword evidence="3" id="KW-0269">Exonuclease</keyword>
<feature type="domain" description="UvrD-like helicase C-terminal" evidence="4">
    <location>
        <begin position="611"/>
        <end position="656"/>
    </location>
</feature>
<reference evidence="5" key="1">
    <citation type="submission" date="2021-12" db="EMBL/GenBank/DDBJ databases">
        <title>taxonomy of Moraxella sp. ZY201224.</title>
        <authorList>
            <person name="Li F."/>
        </authorList>
    </citation>
    <scope>NUCLEOTIDE SEQUENCE</scope>
    <source>
        <strain evidence="5">ZY201224</strain>
    </source>
</reference>
<dbReference type="Pfam" id="PF13245">
    <property type="entry name" value="AAA_19"/>
    <property type="match status" value="1"/>
</dbReference>
<dbReference type="GO" id="GO:0008854">
    <property type="term" value="F:exodeoxyribonuclease V activity"/>
    <property type="evidence" value="ECO:0007669"/>
    <property type="project" value="UniProtKB-EC"/>
</dbReference>